<dbReference type="RefSeq" id="WP_307265335.1">
    <property type="nucleotide sequence ID" value="NZ_JAUSVL010000001.1"/>
</dbReference>
<name>A0AAE3VKB0_9BACT</name>
<dbReference type="InterPro" id="IPR025503">
    <property type="entry name" value="DUF4391"/>
</dbReference>
<accession>A0AAE3VKB0</accession>
<dbReference type="Proteomes" id="UP001238163">
    <property type="component" value="Unassembled WGS sequence"/>
</dbReference>
<dbReference type="EMBL" id="JAUSVL010000001">
    <property type="protein sequence ID" value="MDQ0291901.1"/>
    <property type="molecule type" value="Genomic_DNA"/>
</dbReference>
<dbReference type="AlphaFoldDB" id="A0AAE3VKB0"/>
<gene>
    <name evidence="1" type="ORF">J3R75_004008</name>
</gene>
<evidence type="ECO:0000313" key="2">
    <source>
        <dbReference type="Proteomes" id="UP001238163"/>
    </source>
</evidence>
<protein>
    <submittedName>
        <fullName evidence="1">Uncharacterized protein</fullName>
    </submittedName>
</protein>
<dbReference type="Pfam" id="PF14335">
    <property type="entry name" value="DUF4391"/>
    <property type="match status" value="1"/>
</dbReference>
<keyword evidence="2" id="KW-1185">Reference proteome</keyword>
<comment type="caution">
    <text evidence="1">The sequence shown here is derived from an EMBL/GenBank/DDBJ whole genome shotgun (WGS) entry which is preliminary data.</text>
</comment>
<evidence type="ECO:0000313" key="1">
    <source>
        <dbReference type="EMBL" id="MDQ0291901.1"/>
    </source>
</evidence>
<sequence length="226" mass="25794">MMDFPISTAVNTPIHKKTFVEKSPMTPAMKKAFASGVEKIIWRNKLSATTLPVQPGRRVVEVEVFEVALKSASVNNQLLHSIDKSLHYHVLFLLQHGERYMASMGYKGSPEQTVREYFATAWMAYAELPLQIIGPTMDDVVDNFLRQIHQGLNDYDGVPLDDAIQALAWQKRQDNEIAKLEKLLRAEKQPKRKFELKQQITTIQNSTGDIHGQAEHAYAQRRGQEY</sequence>
<organism evidence="1 2">
    <name type="scientific">Oligosphaera ethanolica</name>
    <dbReference type="NCBI Taxonomy" id="760260"/>
    <lineage>
        <taxon>Bacteria</taxon>
        <taxon>Pseudomonadati</taxon>
        <taxon>Lentisphaerota</taxon>
        <taxon>Oligosphaeria</taxon>
        <taxon>Oligosphaerales</taxon>
        <taxon>Oligosphaeraceae</taxon>
        <taxon>Oligosphaera</taxon>
    </lineage>
</organism>
<reference evidence="1" key="1">
    <citation type="submission" date="2023-07" db="EMBL/GenBank/DDBJ databases">
        <title>Genomic Encyclopedia of Type Strains, Phase IV (KMG-IV): sequencing the most valuable type-strain genomes for metagenomic binning, comparative biology and taxonomic classification.</title>
        <authorList>
            <person name="Goeker M."/>
        </authorList>
    </citation>
    <scope>NUCLEOTIDE SEQUENCE</scope>
    <source>
        <strain evidence="1">DSM 24202</strain>
    </source>
</reference>
<proteinExistence type="predicted"/>